<evidence type="ECO:0000313" key="2">
    <source>
        <dbReference type="Proteomes" id="UP000735302"/>
    </source>
</evidence>
<proteinExistence type="predicted"/>
<dbReference type="EMBL" id="BLXT01006360">
    <property type="protein sequence ID" value="GFO31187.1"/>
    <property type="molecule type" value="Genomic_DNA"/>
</dbReference>
<dbReference type="Proteomes" id="UP000735302">
    <property type="component" value="Unassembled WGS sequence"/>
</dbReference>
<dbReference type="AlphaFoldDB" id="A0AAV4CIL2"/>
<reference evidence="1 2" key="1">
    <citation type="journal article" date="2021" name="Elife">
        <title>Chloroplast acquisition without the gene transfer in kleptoplastic sea slugs, Plakobranchus ocellatus.</title>
        <authorList>
            <person name="Maeda T."/>
            <person name="Takahashi S."/>
            <person name="Yoshida T."/>
            <person name="Shimamura S."/>
            <person name="Takaki Y."/>
            <person name="Nagai Y."/>
            <person name="Toyoda A."/>
            <person name="Suzuki Y."/>
            <person name="Arimoto A."/>
            <person name="Ishii H."/>
            <person name="Satoh N."/>
            <person name="Nishiyama T."/>
            <person name="Hasebe M."/>
            <person name="Maruyama T."/>
            <person name="Minagawa J."/>
            <person name="Obokata J."/>
            <person name="Shigenobu S."/>
        </authorList>
    </citation>
    <scope>NUCLEOTIDE SEQUENCE [LARGE SCALE GENOMIC DNA]</scope>
</reference>
<organism evidence="1 2">
    <name type="scientific">Plakobranchus ocellatus</name>
    <dbReference type="NCBI Taxonomy" id="259542"/>
    <lineage>
        <taxon>Eukaryota</taxon>
        <taxon>Metazoa</taxon>
        <taxon>Spiralia</taxon>
        <taxon>Lophotrochozoa</taxon>
        <taxon>Mollusca</taxon>
        <taxon>Gastropoda</taxon>
        <taxon>Heterobranchia</taxon>
        <taxon>Euthyneura</taxon>
        <taxon>Panpulmonata</taxon>
        <taxon>Sacoglossa</taxon>
        <taxon>Placobranchoidea</taxon>
        <taxon>Plakobranchidae</taxon>
        <taxon>Plakobranchus</taxon>
    </lineage>
</organism>
<keyword evidence="2" id="KW-1185">Reference proteome</keyword>
<name>A0AAV4CIL2_9GAST</name>
<gene>
    <name evidence="1" type="ORF">PoB_005769200</name>
</gene>
<comment type="caution">
    <text evidence="1">The sequence shown here is derived from an EMBL/GenBank/DDBJ whole genome shotgun (WGS) entry which is preliminary data.</text>
</comment>
<evidence type="ECO:0000313" key="1">
    <source>
        <dbReference type="EMBL" id="GFO31187.1"/>
    </source>
</evidence>
<protein>
    <submittedName>
        <fullName evidence="1">Uncharacterized protein</fullName>
    </submittedName>
</protein>
<sequence length="135" mass="15817">MEEGSKFCHVCEFYQKARLRRLDQLTTFRGERARERQHGQRRGAQRRAVTLKKAFRVSLSDLVSVSGSQLQEEARVQSYSHTLAILQRKKVTKRKTWTNFFRQNRGAVSTTCIAPEQNDKKHLVTFWNPLLPEEP</sequence>
<accession>A0AAV4CIL2</accession>